<comment type="cofactor">
    <cofactor evidence="1">
        <name>[4Fe-4S] cluster</name>
        <dbReference type="ChEBI" id="CHEBI:49883"/>
    </cofactor>
</comment>
<dbReference type="GO" id="GO:0016836">
    <property type="term" value="F:hydro-lyase activity"/>
    <property type="evidence" value="ECO:0007669"/>
    <property type="project" value="UniProtKB-ARBA"/>
</dbReference>
<gene>
    <name evidence="4" type="ORF">H6X83_04270</name>
</gene>
<keyword evidence="5" id="KW-1185">Reference proteome</keyword>
<dbReference type="KEGG" id="caml:H6X83_04270"/>
<name>A0A7G9WJJ3_9FIRM</name>
<evidence type="ECO:0000313" key="5">
    <source>
        <dbReference type="Proteomes" id="UP000516046"/>
    </source>
</evidence>
<sequence length="427" mass="47291">MNSVIEKFGRIVDGQIADHPARSRRLLTTAYRLNGWAGKHIFKKTTPSRLALSDACNGVIIRPLEHPQESAMVSLFTPCELLQTFGMAPMFPEALSAYLSGAGAERGFIDAVERRGIPETFCSYHKILLGAAETGVLPKPRFIFNTTFACDANTLSFRRLAEFYGVPHFVLDVPFEQDETAVCYVADQLKDCSKKMSALLDKPLQEDVLRQTVQRSGQTLSAYQKYLAVRAEKSMPDEMTSEMYAAFALHVLLGTPEALHFAQGVLKEAEAAPAKGDELRLLWVHTLPHLDSAMIDLLDFNEKCQIIANDICFDAPALTAVDDPWRAMARRLVENNLNGPAQRRIDAVLEKAKQLQPDGIVWFCHWGCRQTGGAAQLGRVQLEAAGFPTLVLDGDGCDRSNCPPGQMTTRMQAFLELLEGKHDSVHL</sequence>
<evidence type="ECO:0000313" key="4">
    <source>
        <dbReference type="EMBL" id="QNO18855.1"/>
    </source>
</evidence>
<dbReference type="InterPro" id="IPR010327">
    <property type="entry name" value="FldB/FldC_alpha/beta"/>
</dbReference>
<keyword evidence="3" id="KW-0479">Metal-binding</keyword>
<dbReference type="AlphaFoldDB" id="A0A7G9WJJ3"/>
<dbReference type="PANTHER" id="PTHR30548:SF2">
    <property type="entry name" value="2-HYDROXYACYL-COA DEHYDRATASE,D-COMPONENT"/>
    <property type="match status" value="1"/>
</dbReference>
<dbReference type="Pfam" id="PF06050">
    <property type="entry name" value="HGD-D"/>
    <property type="match status" value="1"/>
</dbReference>
<dbReference type="PANTHER" id="PTHR30548">
    <property type="entry name" value="2-HYDROXYGLUTARYL-COA DEHYDRATASE, D-COMPONENT-RELATED"/>
    <property type="match status" value="1"/>
</dbReference>
<proteinExistence type="inferred from homology"/>
<comment type="similarity">
    <text evidence="2">Belongs to the FldB/FldC dehydratase alpha/beta subunit family.</text>
</comment>
<evidence type="ECO:0000256" key="2">
    <source>
        <dbReference type="ARBA" id="ARBA00005806"/>
    </source>
</evidence>
<accession>A0A7G9WJJ3</accession>
<evidence type="ECO:0000256" key="1">
    <source>
        <dbReference type="ARBA" id="ARBA00001966"/>
    </source>
</evidence>
<dbReference type="Gene3D" id="3.40.50.11890">
    <property type="match status" value="1"/>
</dbReference>
<reference evidence="4 5" key="1">
    <citation type="submission" date="2020-08" db="EMBL/GenBank/DDBJ databases">
        <authorList>
            <person name="Ren C."/>
            <person name="Gu Y."/>
            <person name="Xu Y."/>
        </authorList>
    </citation>
    <scope>NUCLEOTIDE SEQUENCE [LARGE SCALE GENOMIC DNA]</scope>
    <source>
        <strain evidence="4 5">LBM18003</strain>
    </source>
</reference>
<dbReference type="Proteomes" id="UP000516046">
    <property type="component" value="Chromosome"/>
</dbReference>
<dbReference type="EMBL" id="CP060696">
    <property type="protein sequence ID" value="QNO18855.1"/>
    <property type="molecule type" value="Genomic_DNA"/>
</dbReference>
<dbReference type="Gene3D" id="3.40.50.11900">
    <property type="match status" value="1"/>
</dbReference>
<keyword evidence="3" id="KW-0408">Iron</keyword>
<dbReference type="RefSeq" id="WP_212507924.1">
    <property type="nucleotide sequence ID" value="NZ_CP060696.1"/>
</dbReference>
<protein>
    <submittedName>
        <fullName evidence="4">2-hydroxyacyl-CoA dehydratase</fullName>
    </submittedName>
</protein>
<dbReference type="GO" id="GO:0051536">
    <property type="term" value="F:iron-sulfur cluster binding"/>
    <property type="evidence" value="ECO:0007669"/>
    <property type="project" value="UniProtKB-KW"/>
</dbReference>
<evidence type="ECO:0000256" key="3">
    <source>
        <dbReference type="ARBA" id="ARBA00023014"/>
    </source>
</evidence>
<keyword evidence="3" id="KW-0411">Iron-sulfur</keyword>
<organism evidence="4 5">
    <name type="scientific">Caproicibacterium amylolyticum</name>
    <dbReference type="NCBI Taxonomy" id="2766537"/>
    <lineage>
        <taxon>Bacteria</taxon>
        <taxon>Bacillati</taxon>
        <taxon>Bacillota</taxon>
        <taxon>Clostridia</taxon>
        <taxon>Eubacteriales</taxon>
        <taxon>Oscillospiraceae</taxon>
        <taxon>Caproicibacterium</taxon>
    </lineage>
</organism>